<accession>A0A1Y5I560</accession>
<sequence length="235" mass="27123">MDIGSINALMKSDEPLLPELEPYAFFDPNLKMRIFHHPLIIDVPFTSAALINARYKFKKQKLEEYLASGDYSGAIALTERPYRLDRFMDFMDDVAGTEEFCKLAADVWIDSENIHRNLDEWREVWSMVGSSNREWLHDDQEWEAFQSLPEHFEIYRGIGVEGAVRGLSWTTDVDKARWFADRNANLAGVDIDAEPILLTGTVNKSDVIAYFLQRGESEIVVLPEKVELIRRESLF</sequence>
<dbReference type="AlphaFoldDB" id="A0A1Y5I560"/>
<evidence type="ECO:0000313" key="1">
    <source>
        <dbReference type="EMBL" id="OUS44658.1"/>
    </source>
</evidence>
<reference evidence="1" key="1">
    <citation type="submission" date="2017-04" db="EMBL/GenBank/DDBJ databases">
        <title>Population genomics of picophytoplankton unveils novel chromosome hypervariability.</title>
        <authorList>
            <consortium name="DOE Joint Genome Institute"/>
            <person name="Blanc-Mathieu R."/>
            <person name="Krasovec M."/>
            <person name="Hebrard M."/>
            <person name="Yau S."/>
            <person name="Desgranges E."/>
            <person name="Martin J."/>
            <person name="Schackwitz W."/>
            <person name="Kuo A."/>
            <person name="Salin G."/>
            <person name="Donnadieu C."/>
            <person name="Desdevises Y."/>
            <person name="Sanchez-Ferandin S."/>
            <person name="Moreau H."/>
            <person name="Rivals E."/>
            <person name="Grigoriev I.V."/>
            <person name="Grimsley N."/>
            <person name="Eyre-Walker A."/>
            <person name="Piganeau G."/>
        </authorList>
    </citation>
    <scope>NUCLEOTIDE SEQUENCE [LARGE SCALE GENOMIC DNA]</scope>
    <source>
        <strain evidence="1">RCC 1115</strain>
    </source>
</reference>
<dbReference type="EMBL" id="KZ155808">
    <property type="protein sequence ID" value="OUS44658.1"/>
    <property type="molecule type" value="Genomic_DNA"/>
</dbReference>
<name>A0A1Y5I560_OSTTA</name>
<protein>
    <submittedName>
        <fullName evidence="1">Uncharacterized protein</fullName>
    </submittedName>
</protein>
<gene>
    <name evidence="1" type="ORF">BE221DRAFT_201041</name>
</gene>
<proteinExistence type="predicted"/>
<organism evidence="1">
    <name type="scientific">Ostreococcus tauri</name>
    <name type="common">Marine green alga</name>
    <dbReference type="NCBI Taxonomy" id="70448"/>
    <lineage>
        <taxon>Eukaryota</taxon>
        <taxon>Viridiplantae</taxon>
        <taxon>Chlorophyta</taxon>
        <taxon>Mamiellophyceae</taxon>
        <taxon>Mamiellales</taxon>
        <taxon>Bathycoccaceae</taxon>
        <taxon>Ostreococcus</taxon>
    </lineage>
</organism>
<dbReference type="Proteomes" id="UP000195557">
    <property type="component" value="Unassembled WGS sequence"/>
</dbReference>